<feature type="domain" description="ENTH" evidence="1">
    <location>
        <begin position="1"/>
        <end position="105"/>
    </location>
</feature>
<dbReference type="Proteomes" id="UP000095751">
    <property type="component" value="Unassembled WGS sequence"/>
</dbReference>
<accession>A0A1E7FRV5</accession>
<reference evidence="2 3" key="1">
    <citation type="submission" date="2016-09" db="EMBL/GenBank/DDBJ databases">
        <title>Extensive genetic diversity and differential bi-allelic expression allows diatom success in the polar Southern Ocean.</title>
        <authorList>
            <consortium name="DOE Joint Genome Institute"/>
            <person name="Mock T."/>
            <person name="Otillar R.P."/>
            <person name="Strauss J."/>
            <person name="Dupont C."/>
            <person name="Frickenhaus S."/>
            <person name="Maumus F."/>
            <person name="Mcmullan M."/>
            <person name="Sanges R."/>
            <person name="Schmutz J."/>
            <person name="Toseland A."/>
            <person name="Valas R."/>
            <person name="Veluchamy A."/>
            <person name="Ward B.J."/>
            <person name="Allen A."/>
            <person name="Barry K."/>
            <person name="Falciatore A."/>
            <person name="Ferrante M."/>
            <person name="Fortunato A.E."/>
            <person name="Gloeckner G."/>
            <person name="Gruber A."/>
            <person name="Hipkin R."/>
            <person name="Janech M."/>
            <person name="Kroth P."/>
            <person name="Leese F."/>
            <person name="Lindquist E."/>
            <person name="Lyon B.R."/>
            <person name="Martin J."/>
            <person name="Mayer C."/>
            <person name="Parker M."/>
            <person name="Quesneville H."/>
            <person name="Raymond J."/>
            <person name="Uhlig C."/>
            <person name="Valentin K.U."/>
            <person name="Worden A.Z."/>
            <person name="Armbrust E.V."/>
            <person name="Bowler C."/>
            <person name="Green B."/>
            <person name="Moulton V."/>
            <person name="Van Oosterhout C."/>
            <person name="Grigoriev I."/>
        </authorList>
    </citation>
    <scope>NUCLEOTIDE SEQUENCE [LARGE SCALE GENOMIC DNA]</scope>
    <source>
        <strain evidence="2 3">CCMP1102</strain>
    </source>
</reference>
<dbReference type="Pfam" id="PF01417">
    <property type="entry name" value="ENTH"/>
    <property type="match status" value="1"/>
</dbReference>
<dbReference type="SMART" id="SM00273">
    <property type="entry name" value="ENTH"/>
    <property type="match status" value="1"/>
</dbReference>
<evidence type="ECO:0000259" key="1">
    <source>
        <dbReference type="PROSITE" id="PS50942"/>
    </source>
</evidence>
<dbReference type="SUPFAM" id="SSF48464">
    <property type="entry name" value="ENTH/VHS domain"/>
    <property type="match status" value="1"/>
</dbReference>
<dbReference type="CDD" id="cd03571">
    <property type="entry name" value="ENTH"/>
    <property type="match status" value="1"/>
</dbReference>
<dbReference type="InParanoid" id="A0A1E7FRV5"/>
<dbReference type="InterPro" id="IPR013809">
    <property type="entry name" value="ENTH"/>
</dbReference>
<evidence type="ECO:0000313" key="3">
    <source>
        <dbReference type="Proteomes" id="UP000095751"/>
    </source>
</evidence>
<dbReference type="GO" id="GO:0005768">
    <property type="term" value="C:endosome"/>
    <property type="evidence" value="ECO:0007669"/>
    <property type="project" value="TreeGrafter"/>
</dbReference>
<dbReference type="PROSITE" id="PS50942">
    <property type="entry name" value="ENTH"/>
    <property type="match status" value="1"/>
</dbReference>
<organism evidence="2 3">
    <name type="scientific">Fragilariopsis cylindrus CCMP1102</name>
    <dbReference type="NCBI Taxonomy" id="635003"/>
    <lineage>
        <taxon>Eukaryota</taxon>
        <taxon>Sar</taxon>
        <taxon>Stramenopiles</taxon>
        <taxon>Ochrophyta</taxon>
        <taxon>Bacillariophyta</taxon>
        <taxon>Bacillariophyceae</taxon>
        <taxon>Bacillariophycidae</taxon>
        <taxon>Bacillariales</taxon>
        <taxon>Bacillariaceae</taxon>
        <taxon>Fragilariopsis</taxon>
    </lineage>
</organism>
<dbReference type="GO" id="GO:0030276">
    <property type="term" value="F:clathrin binding"/>
    <property type="evidence" value="ECO:0007669"/>
    <property type="project" value="TreeGrafter"/>
</dbReference>
<dbReference type="GO" id="GO:0005543">
    <property type="term" value="F:phospholipid binding"/>
    <property type="evidence" value="ECO:0007669"/>
    <property type="project" value="TreeGrafter"/>
</dbReference>
<proteinExistence type="predicted"/>
<evidence type="ECO:0000313" key="2">
    <source>
        <dbReference type="EMBL" id="OEU20844.1"/>
    </source>
</evidence>
<dbReference type="Gene3D" id="1.25.40.90">
    <property type="match status" value="1"/>
</dbReference>
<dbReference type="GO" id="GO:0030125">
    <property type="term" value="C:clathrin vesicle coat"/>
    <property type="evidence" value="ECO:0007669"/>
    <property type="project" value="TreeGrafter"/>
</dbReference>
<dbReference type="AlphaFoldDB" id="A0A1E7FRV5"/>
<dbReference type="GO" id="GO:0006897">
    <property type="term" value="P:endocytosis"/>
    <property type="evidence" value="ECO:0007669"/>
    <property type="project" value="TreeGrafter"/>
</dbReference>
<dbReference type="KEGG" id="fcy:FRACYDRAFT_180233"/>
<protein>
    <recommendedName>
        <fullName evidence="1">ENTH domain-containing protein</fullName>
    </recommendedName>
</protein>
<gene>
    <name evidence="2" type="ORF">FRACYDRAFT_180233</name>
</gene>
<name>A0A1E7FRV5_9STRA</name>
<keyword evidence="3" id="KW-1185">Reference proteome</keyword>
<dbReference type="InterPro" id="IPR008942">
    <property type="entry name" value="ENTH_VHS"/>
</dbReference>
<dbReference type="OrthoDB" id="4033880at2759"/>
<dbReference type="PANTHER" id="PTHR12276:SF45">
    <property type="entry name" value="CLATHRIN INTERACTOR 1"/>
    <property type="match status" value="1"/>
</dbReference>
<sequence>MNEIARDTYDIEKYQVIAVLMWDGMENQRPAAWKIVFKSLTLLDHLVKNGAERCVDDARNHGHVLKSLGQFNYYEGTIDRGLGVREKSKQIMEILGDDDRIREERQKAKK</sequence>
<dbReference type="PANTHER" id="PTHR12276">
    <property type="entry name" value="EPSIN/ENT-RELATED"/>
    <property type="match status" value="1"/>
</dbReference>
<dbReference type="EMBL" id="KV784354">
    <property type="protein sequence ID" value="OEU20844.1"/>
    <property type="molecule type" value="Genomic_DNA"/>
</dbReference>
<feature type="non-terminal residue" evidence="2">
    <location>
        <position position="110"/>
    </location>
</feature>
<dbReference type="GO" id="GO:0005886">
    <property type="term" value="C:plasma membrane"/>
    <property type="evidence" value="ECO:0007669"/>
    <property type="project" value="TreeGrafter"/>
</dbReference>